<feature type="signal peptide" evidence="1">
    <location>
        <begin position="1"/>
        <end position="15"/>
    </location>
</feature>
<dbReference type="Pfam" id="PF00197">
    <property type="entry name" value="Kunitz_legume"/>
    <property type="match status" value="1"/>
</dbReference>
<dbReference type="InterPro" id="IPR002160">
    <property type="entry name" value="Prot_inh_Kunz-lg"/>
</dbReference>
<gene>
    <name evidence="2" type="ORF">PIB30_099834</name>
</gene>
<dbReference type="Gene3D" id="2.80.10.50">
    <property type="match status" value="2"/>
</dbReference>
<sequence length="152" mass="16536">MKITLLLVVFATALSINPLLGAAASAPEPVLDTSGKKVRTSVNYYIVPASYPYAGGGAGCPDSTVWMLKDYDSSASQKFVTLGGALGNPGKLTLADWFKIEKYEDAYKLYYCPNVYYDGSYPCSDIGISEDEYGNKRLALSDVPYKVRFQLA</sequence>
<dbReference type="PANTHER" id="PTHR33107:SF78">
    <property type="entry name" value="NODULE CYSTEINE-RICH (NCR) SECRETED PEPTIDE"/>
    <property type="match status" value="1"/>
</dbReference>
<feature type="chain" id="PRO_5047062838" evidence="1">
    <location>
        <begin position="16"/>
        <end position="152"/>
    </location>
</feature>
<evidence type="ECO:0000313" key="3">
    <source>
        <dbReference type="Proteomes" id="UP001341840"/>
    </source>
</evidence>
<organism evidence="2 3">
    <name type="scientific">Stylosanthes scabra</name>
    <dbReference type="NCBI Taxonomy" id="79078"/>
    <lineage>
        <taxon>Eukaryota</taxon>
        <taxon>Viridiplantae</taxon>
        <taxon>Streptophyta</taxon>
        <taxon>Embryophyta</taxon>
        <taxon>Tracheophyta</taxon>
        <taxon>Spermatophyta</taxon>
        <taxon>Magnoliopsida</taxon>
        <taxon>eudicotyledons</taxon>
        <taxon>Gunneridae</taxon>
        <taxon>Pentapetalae</taxon>
        <taxon>rosids</taxon>
        <taxon>fabids</taxon>
        <taxon>Fabales</taxon>
        <taxon>Fabaceae</taxon>
        <taxon>Papilionoideae</taxon>
        <taxon>50 kb inversion clade</taxon>
        <taxon>dalbergioids sensu lato</taxon>
        <taxon>Dalbergieae</taxon>
        <taxon>Pterocarpus clade</taxon>
        <taxon>Stylosanthes</taxon>
    </lineage>
</organism>
<protein>
    <submittedName>
        <fullName evidence="2">Uncharacterized protein</fullName>
    </submittedName>
</protein>
<name>A0ABU6UYX0_9FABA</name>
<dbReference type="SUPFAM" id="SSF50386">
    <property type="entry name" value="STI-like"/>
    <property type="match status" value="1"/>
</dbReference>
<dbReference type="Proteomes" id="UP001341840">
    <property type="component" value="Unassembled WGS sequence"/>
</dbReference>
<accession>A0ABU6UYX0</accession>
<keyword evidence="1" id="KW-0732">Signal</keyword>
<proteinExistence type="predicted"/>
<keyword evidence="3" id="KW-1185">Reference proteome</keyword>
<comment type="caution">
    <text evidence="2">The sequence shown here is derived from an EMBL/GenBank/DDBJ whole genome shotgun (WGS) entry which is preliminary data.</text>
</comment>
<evidence type="ECO:0000256" key="1">
    <source>
        <dbReference type="SAM" id="SignalP"/>
    </source>
</evidence>
<dbReference type="InterPro" id="IPR011065">
    <property type="entry name" value="Kunitz_inhibitor_STI-like_sf"/>
</dbReference>
<evidence type="ECO:0000313" key="2">
    <source>
        <dbReference type="EMBL" id="MED6165470.1"/>
    </source>
</evidence>
<reference evidence="2 3" key="1">
    <citation type="journal article" date="2023" name="Plants (Basel)">
        <title>Bridging the Gap: Combining Genomics and Transcriptomics Approaches to Understand Stylosanthes scabra, an Orphan Legume from the Brazilian Caatinga.</title>
        <authorList>
            <person name="Ferreira-Neto J.R.C."/>
            <person name="da Silva M.D."/>
            <person name="Binneck E."/>
            <person name="de Melo N.F."/>
            <person name="da Silva R.H."/>
            <person name="de Melo A.L.T.M."/>
            <person name="Pandolfi V."/>
            <person name="Bustamante F.O."/>
            <person name="Brasileiro-Vidal A.C."/>
            <person name="Benko-Iseppon A.M."/>
        </authorList>
    </citation>
    <scope>NUCLEOTIDE SEQUENCE [LARGE SCALE GENOMIC DNA]</scope>
    <source>
        <tissue evidence="2">Leaves</tissue>
    </source>
</reference>
<dbReference type="EMBL" id="JASCZI010123549">
    <property type="protein sequence ID" value="MED6165470.1"/>
    <property type="molecule type" value="Genomic_DNA"/>
</dbReference>
<dbReference type="SMART" id="SM00452">
    <property type="entry name" value="STI"/>
    <property type="match status" value="1"/>
</dbReference>
<dbReference type="PANTHER" id="PTHR33107">
    <property type="entry name" value="KUNITZ TRYPSIN INHIBITOR 2"/>
    <property type="match status" value="1"/>
</dbReference>